<dbReference type="AlphaFoldDB" id="A0A833HP29"/>
<dbReference type="EMBL" id="WBZB01000022">
    <property type="protein sequence ID" value="KAB3530263.1"/>
    <property type="molecule type" value="Genomic_DNA"/>
</dbReference>
<name>A0A833HP29_9FIRM</name>
<dbReference type="OrthoDB" id="10011571at2"/>
<keyword evidence="2" id="KW-0812">Transmembrane</keyword>
<evidence type="ECO:0000313" key="4">
    <source>
        <dbReference type="Proteomes" id="UP000465601"/>
    </source>
</evidence>
<sequence>MSTIYQFLSILVVLLLMGVPVIITVLLLKYFGRSTPKDELLRRIVKLEKRVEELEKELMDIEDHFEE</sequence>
<organism evidence="3 4">
    <name type="scientific">Alkaliphilus serpentinus</name>
    <dbReference type="NCBI Taxonomy" id="1482731"/>
    <lineage>
        <taxon>Bacteria</taxon>
        <taxon>Bacillati</taxon>
        <taxon>Bacillota</taxon>
        <taxon>Clostridia</taxon>
        <taxon>Peptostreptococcales</taxon>
        <taxon>Natronincolaceae</taxon>
        <taxon>Alkaliphilus</taxon>
    </lineage>
</organism>
<feature type="transmembrane region" description="Helical" evidence="2">
    <location>
        <begin position="6"/>
        <end position="28"/>
    </location>
</feature>
<keyword evidence="2" id="KW-0472">Membrane</keyword>
<evidence type="ECO:0000256" key="2">
    <source>
        <dbReference type="SAM" id="Phobius"/>
    </source>
</evidence>
<protein>
    <submittedName>
        <fullName evidence="3">Uncharacterized protein</fullName>
    </submittedName>
</protein>
<accession>A0A833HP29</accession>
<comment type="caution">
    <text evidence="3">The sequence shown here is derived from an EMBL/GenBank/DDBJ whole genome shotgun (WGS) entry which is preliminary data.</text>
</comment>
<proteinExistence type="predicted"/>
<keyword evidence="2" id="KW-1133">Transmembrane helix</keyword>
<keyword evidence="1" id="KW-0175">Coiled coil</keyword>
<dbReference type="RefSeq" id="WP_151865750.1">
    <property type="nucleotide sequence ID" value="NZ_WBZB01000022.1"/>
</dbReference>
<reference evidence="3 4" key="1">
    <citation type="submission" date="2019-10" db="EMBL/GenBank/DDBJ databases">
        <title>Alkaliphilus serpentinus sp. nov. and Alkaliphilus pronyensis sp. nov., two novel anaerobic alkaliphilic species isolated from the serpentinized-hosted hydrothermal field of the Prony Bay (New Caledonia).</title>
        <authorList>
            <person name="Postec A."/>
        </authorList>
    </citation>
    <scope>NUCLEOTIDE SEQUENCE [LARGE SCALE GENOMIC DNA]</scope>
    <source>
        <strain evidence="3 4">LacT</strain>
    </source>
</reference>
<gene>
    <name evidence="3" type="ORF">F8153_07550</name>
</gene>
<evidence type="ECO:0000256" key="1">
    <source>
        <dbReference type="SAM" id="Coils"/>
    </source>
</evidence>
<feature type="coiled-coil region" evidence="1">
    <location>
        <begin position="37"/>
        <end position="64"/>
    </location>
</feature>
<evidence type="ECO:0000313" key="3">
    <source>
        <dbReference type="EMBL" id="KAB3530263.1"/>
    </source>
</evidence>
<keyword evidence="4" id="KW-1185">Reference proteome</keyword>
<dbReference type="Proteomes" id="UP000465601">
    <property type="component" value="Unassembled WGS sequence"/>
</dbReference>